<keyword evidence="5" id="KW-1185">Reference proteome</keyword>
<dbReference type="PANTHER" id="PTHR38340">
    <property type="entry name" value="S-LAYER PROTEIN"/>
    <property type="match status" value="1"/>
</dbReference>
<protein>
    <recommendedName>
        <fullName evidence="6">Retention module-containing protein</fullName>
    </recommendedName>
</protein>
<dbReference type="Gene3D" id="2.150.10.10">
    <property type="entry name" value="Serralysin-like metalloprotease, C-terminal"/>
    <property type="match status" value="2"/>
</dbReference>
<dbReference type="EMBL" id="POUK01000007">
    <property type="protein sequence ID" value="PNF75213.1"/>
    <property type="molecule type" value="Genomic_DNA"/>
</dbReference>
<reference evidence="4 5" key="1">
    <citation type="submission" date="2018-01" db="EMBL/GenBank/DDBJ databases">
        <title>Denitrification phenotypes of diverse strains of Pseudomonas stutzeri.</title>
        <authorList>
            <person name="Milligan D.A."/>
            <person name="Bergaust L."/>
            <person name="Bakken L.R."/>
            <person name="Frostegard A."/>
        </authorList>
    </citation>
    <scope>NUCLEOTIDE SEQUENCE [LARGE SCALE GENOMIC DNA]</scope>
    <source>
        <strain evidence="4 5">DSM 50238</strain>
    </source>
</reference>
<dbReference type="NCBIfam" id="TIGR01965">
    <property type="entry name" value="VCBS_repeat"/>
    <property type="match status" value="3"/>
</dbReference>
<dbReference type="PANTHER" id="PTHR38340:SF1">
    <property type="entry name" value="S-LAYER PROTEIN"/>
    <property type="match status" value="1"/>
</dbReference>
<accession>A0A8E2QAL3</accession>
<gene>
    <name evidence="4" type="ORF">CXK95_16510</name>
</gene>
<dbReference type="GO" id="GO:0005576">
    <property type="term" value="C:extracellular region"/>
    <property type="evidence" value="ECO:0007669"/>
    <property type="project" value="UniProtKB-SubCell"/>
</dbReference>
<keyword evidence="2" id="KW-0964">Secreted</keyword>
<name>A0A8E2QAL3_9GAMM</name>
<dbReference type="NCBIfam" id="NF033682">
    <property type="entry name" value="retention_LapA"/>
    <property type="match status" value="1"/>
</dbReference>
<dbReference type="InterPro" id="IPR050557">
    <property type="entry name" value="RTX_toxin/Mannuronan_C5-epim"/>
</dbReference>
<comment type="subcellular location">
    <subcellularLocation>
        <location evidence="1">Secreted</location>
    </subcellularLocation>
</comment>
<dbReference type="Pfam" id="PF17963">
    <property type="entry name" value="Big_9"/>
    <property type="match status" value="3"/>
</dbReference>
<evidence type="ECO:0000256" key="3">
    <source>
        <dbReference type="ARBA" id="ARBA00022837"/>
    </source>
</evidence>
<comment type="caution">
    <text evidence="4">The sequence shown here is derived from an EMBL/GenBank/DDBJ whole genome shotgun (WGS) entry which is preliminary data.</text>
</comment>
<dbReference type="InterPro" id="IPR018511">
    <property type="entry name" value="Hemolysin-typ_Ca-bd_CS"/>
</dbReference>
<proteinExistence type="predicted"/>
<evidence type="ECO:0008006" key="6">
    <source>
        <dbReference type="Google" id="ProtNLM"/>
    </source>
</evidence>
<dbReference type="Pfam" id="PF00353">
    <property type="entry name" value="HemolysinCabind"/>
    <property type="match status" value="3"/>
</dbReference>
<sequence length="1523" mass="152157">MAKLIGTVRQVVGEAFAVGEDGVRRLLIEGDRLYAGERVITSAGGAVDIDLVGAGELMLGRESDLLLDEQLLVAAEGGTQAAPPITSATELADVEALQRAIAAGEDPTLVAPATAAGPAAGGAGGAGGGNSFVLLNEVGGAIDPTIGFPTRGLGGIPEFPDLEVAPLEETPEPADGIPLAVDDLTQISEDTPSIAGNVLSNDQPGSDGGIRVVSVGTVAGTFGQLVLNADGTYSYALNSSLPAVQGLDEGETLTETFTYTMQDADGDPSSATLTITITGSNDGPTLSLVATDSLVDEAGLSSGSAAAGDGEFASGSFTLADTDGLDDLQSVTINGKTVAIGDLQGETFAGDHGTLTVTAYNAATGVASYTYELTEATTDGAGTETDTFSLSVTDGTGSSTPASLVIEIVDDVPQAVADSASVGEDSLTAITGNVLTNDLHANDQPGADTPTSFVNWTSTTATHGTFTDLGDGNYSYLINPADAAVQGLDEGETLTETFTYTMQDADGDPSSATLTITITGSNDGPTLSLAATDSLVDEAGLSSGSAAAGDGEFASGSFTLADTDGLDDLQSVTINGKTVAIGDLQDETFAGDHGTLTVTAYNAATGVASYTYELTEATTDGAGTETDTFSLSVTDGTGSSTPASLVIEIVDDVPHAVADSASVGEDSVTAITGNVLTNDLHANGQPGADTPTSFVNWTSTTATHGTFTDLGGGNYSYLINPADAAVQGLDEGETLTETFTYTMQDADGDPSSATLTITITGSNDGPTLSVVGANVSELGLPSGSDATGYSEFATGTFTLGDVDGLDDIQTVMIGGTAVNIANLIGSSFAGAYGVLNILGYNDETGVVSYQYQLTSPTTDVDGVTEADTFTISVSDGAASTSSDLVIGIADDLPSLGAFVAATIPNEVGTVNGTFAVVPGADGLGGFEITGPTLDGVTYQTTQNFSGGTFVSTTLTALTDTNQQVFTLTVSADGTYSFQLIAPEAGYTEAIDFTSLEPGKPISVASSIENGWTFDGLLFSGTSPTTFTNPDSGSGSNSDLLNISGNGFGLGSASSVPDNAGFLYTQQGGADSLRFFADISSSLEGKGTVQISWAAYGSTVGGTPLAVSTQSITLTADGWVTIDPGVSFENLVVRVDVIGATSGGIRVQDFSYSREVLPDDQGLSFGVVAQDGDGDLSAPSNLDVQITAADSSDVFTLMGTTGDDVIAGSSLTDVISGNTGFDIVDYGDATTAIAASLLSWAGTAGDALGDSYTGIEGLVGGAGDDVLTGNTLNNYLGGGAGSDTLFGGEGDDVLDGGIGADVLQGGIGDDMLIGGAGADVLDGGSGMDIADYSADDVGITVDLDSGAPGIGGLAAGDTYLDMEGVIGGSGDDLLTGDAQDNYLDGGLGDDILSGGGGDDVLIGGLGDDSMTGGAGRDTFVWRAGDNGSDTISDFHIDPTGAASDVLDLSELLSGVDADSATLDNYLTFAFGNDTVISVSVTPGGAPVQDITLAGVDLADLYGTTNEATVIDSLLADNILKVDNT</sequence>
<dbReference type="PROSITE" id="PS00330">
    <property type="entry name" value="HEMOLYSIN_CALCIUM"/>
    <property type="match status" value="4"/>
</dbReference>
<evidence type="ECO:0000313" key="4">
    <source>
        <dbReference type="EMBL" id="PNF75213.1"/>
    </source>
</evidence>
<dbReference type="InterPro" id="IPR001343">
    <property type="entry name" value="Hemolysn_Ca-bd"/>
</dbReference>
<dbReference type="InterPro" id="IPR010221">
    <property type="entry name" value="VCBS_dom"/>
</dbReference>
<dbReference type="RefSeq" id="WP_102829376.1">
    <property type="nucleotide sequence ID" value="NZ_POUK01000007.1"/>
</dbReference>
<evidence type="ECO:0000256" key="1">
    <source>
        <dbReference type="ARBA" id="ARBA00004613"/>
    </source>
</evidence>
<dbReference type="InterPro" id="IPR047777">
    <property type="entry name" value="LapA-like_RM"/>
</dbReference>
<dbReference type="InterPro" id="IPR019960">
    <property type="entry name" value="T1SS_VCA0849"/>
</dbReference>
<dbReference type="SUPFAM" id="SSF51120">
    <property type="entry name" value="beta-Roll"/>
    <property type="match status" value="2"/>
</dbReference>
<keyword evidence="3" id="KW-0106">Calcium</keyword>
<dbReference type="GO" id="GO:0005509">
    <property type="term" value="F:calcium ion binding"/>
    <property type="evidence" value="ECO:0007669"/>
    <property type="project" value="InterPro"/>
</dbReference>
<dbReference type="InterPro" id="IPR013783">
    <property type="entry name" value="Ig-like_fold"/>
</dbReference>
<dbReference type="NCBIfam" id="TIGR03661">
    <property type="entry name" value="T1SS_VCA0849"/>
    <property type="match status" value="1"/>
</dbReference>
<dbReference type="InterPro" id="IPR011049">
    <property type="entry name" value="Serralysin-like_metalloprot_C"/>
</dbReference>
<evidence type="ECO:0000256" key="2">
    <source>
        <dbReference type="ARBA" id="ARBA00022525"/>
    </source>
</evidence>
<dbReference type="Gene3D" id="2.60.40.10">
    <property type="entry name" value="Immunoglobulins"/>
    <property type="match status" value="2"/>
</dbReference>
<organism evidence="4 5">
    <name type="scientific">Stutzerimonas degradans</name>
    <dbReference type="NCBI Taxonomy" id="2968968"/>
    <lineage>
        <taxon>Bacteria</taxon>
        <taxon>Pseudomonadati</taxon>
        <taxon>Pseudomonadota</taxon>
        <taxon>Gammaproteobacteria</taxon>
        <taxon>Pseudomonadales</taxon>
        <taxon>Pseudomonadaceae</taxon>
        <taxon>Stutzerimonas</taxon>
    </lineage>
</organism>
<evidence type="ECO:0000313" key="5">
    <source>
        <dbReference type="Proteomes" id="UP000235881"/>
    </source>
</evidence>
<dbReference type="PRINTS" id="PR00313">
    <property type="entry name" value="CABNDNGRPT"/>
</dbReference>
<dbReference type="Proteomes" id="UP000235881">
    <property type="component" value="Unassembled WGS sequence"/>
</dbReference>